<feature type="region of interest" description="Disordered" evidence="1">
    <location>
        <begin position="230"/>
        <end position="256"/>
    </location>
</feature>
<name>A0A8R1I8V0_CAEJA</name>
<protein>
    <submittedName>
        <fullName evidence="2">Uncharacterized protein</fullName>
    </submittedName>
</protein>
<evidence type="ECO:0000313" key="2">
    <source>
        <dbReference type="EnsemblMetazoa" id="CJA18215.1"/>
    </source>
</evidence>
<evidence type="ECO:0000313" key="3">
    <source>
        <dbReference type="Proteomes" id="UP000005237"/>
    </source>
</evidence>
<reference evidence="2" key="2">
    <citation type="submission" date="2022-06" db="UniProtKB">
        <authorList>
            <consortium name="EnsemblMetazoa"/>
        </authorList>
    </citation>
    <scope>IDENTIFICATION</scope>
    <source>
        <strain evidence="2">DF5081</strain>
    </source>
</reference>
<dbReference type="AlphaFoldDB" id="A0A8R1I8V0"/>
<keyword evidence="3" id="KW-1185">Reference proteome</keyword>
<sequence>MVKRRANDLKSPKDGKIKIEKRDSSPESDQEEEDFEEETFTDADETKAGISGQSTYEPDQLRILVESFVEFFNIRQSQNCTVFNMEKLVAEWAETRPEDCIDVSLFCADYRKYLKTALRVKLFQLNDASSALLTYLGSEKSLPEFNGFPAKPPTKIHLYIKKKELSHTPKGMGEAYKAMREDGSGVIDEVNEEIRAASAKLVPNLHDFINAHPNLTAIQKEAVEKRIKSVQKQFKTKEPAAPRTPRKKSKKEPETAYSLWCRTKTDKYRDLSEEEREKKLQKKFAKITDAERQLLESLVLTQ</sequence>
<proteinExistence type="predicted"/>
<reference evidence="3" key="1">
    <citation type="submission" date="2010-08" db="EMBL/GenBank/DDBJ databases">
        <authorList>
            <consortium name="Caenorhabditis japonica Sequencing Consortium"/>
            <person name="Wilson R.K."/>
        </authorList>
    </citation>
    <scope>NUCLEOTIDE SEQUENCE [LARGE SCALE GENOMIC DNA]</scope>
    <source>
        <strain evidence="3">DF5081</strain>
    </source>
</reference>
<dbReference type="Proteomes" id="UP000005237">
    <property type="component" value="Unassembled WGS sequence"/>
</dbReference>
<dbReference type="OMA" id="WNNESNA"/>
<dbReference type="EnsemblMetazoa" id="CJA18215.1">
    <property type="protein sequence ID" value="CJA18215.1"/>
    <property type="gene ID" value="WBGene00137419"/>
</dbReference>
<organism evidence="2 3">
    <name type="scientific">Caenorhabditis japonica</name>
    <dbReference type="NCBI Taxonomy" id="281687"/>
    <lineage>
        <taxon>Eukaryota</taxon>
        <taxon>Metazoa</taxon>
        <taxon>Ecdysozoa</taxon>
        <taxon>Nematoda</taxon>
        <taxon>Chromadorea</taxon>
        <taxon>Rhabditida</taxon>
        <taxon>Rhabditina</taxon>
        <taxon>Rhabditomorpha</taxon>
        <taxon>Rhabditoidea</taxon>
        <taxon>Rhabditidae</taxon>
        <taxon>Peloderinae</taxon>
        <taxon>Caenorhabditis</taxon>
    </lineage>
</organism>
<accession>A0A8R1I8V0</accession>
<feature type="region of interest" description="Disordered" evidence="1">
    <location>
        <begin position="1"/>
        <end position="53"/>
    </location>
</feature>
<feature type="compositionally biased region" description="Acidic residues" evidence="1">
    <location>
        <begin position="26"/>
        <end position="43"/>
    </location>
</feature>
<evidence type="ECO:0000256" key="1">
    <source>
        <dbReference type="SAM" id="MobiDB-lite"/>
    </source>
</evidence>
<feature type="compositionally biased region" description="Basic and acidic residues" evidence="1">
    <location>
        <begin position="1"/>
        <end position="25"/>
    </location>
</feature>